<evidence type="ECO:0000256" key="1">
    <source>
        <dbReference type="SAM" id="MobiDB-lite"/>
    </source>
</evidence>
<dbReference type="HOGENOM" id="CLU_2438996_0_0_11"/>
<dbReference type="EMBL" id="CM001439">
    <property type="protein sequence ID" value="EHR53828.1"/>
    <property type="molecule type" value="Genomic_DNA"/>
</dbReference>
<feature type="compositionally biased region" description="Basic and acidic residues" evidence="1">
    <location>
        <begin position="35"/>
        <end position="44"/>
    </location>
</feature>
<gene>
    <name evidence="2" type="ORF">SacmaDRAFT_5714</name>
</gene>
<reference evidence="2 3" key="1">
    <citation type="journal article" date="2012" name="Stand. Genomic Sci.">
        <title>Genome sequence of the ocean sediment bacterium Saccharomonospora marina type strain (XMU15(T)).</title>
        <authorList>
            <person name="Klenk H.P."/>
            <person name="Lu M."/>
            <person name="Lucas S."/>
            <person name="Lapidus A."/>
            <person name="Copeland A."/>
            <person name="Pitluck S."/>
            <person name="Goodwin L.A."/>
            <person name="Han C."/>
            <person name="Tapia R."/>
            <person name="Brambilla E.M."/>
            <person name="Potter G."/>
            <person name="Land M."/>
            <person name="Ivanova N."/>
            <person name="Rohde M."/>
            <person name="Goker M."/>
            <person name="Detter J.C."/>
            <person name="Li W.J."/>
            <person name="Kyrpides N.C."/>
            <person name="Woyke T."/>
        </authorList>
    </citation>
    <scope>NUCLEOTIDE SEQUENCE [LARGE SCALE GENOMIC DNA]</scope>
    <source>
        <strain evidence="2 3">XMU15</strain>
    </source>
</reference>
<evidence type="ECO:0000313" key="2">
    <source>
        <dbReference type="EMBL" id="EHR53828.1"/>
    </source>
</evidence>
<protein>
    <submittedName>
        <fullName evidence="2">Uncharacterized protein</fullName>
    </submittedName>
</protein>
<keyword evidence="3" id="KW-1185">Reference proteome</keyword>
<evidence type="ECO:0000313" key="3">
    <source>
        <dbReference type="Proteomes" id="UP000004926"/>
    </source>
</evidence>
<feature type="compositionally biased region" description="Polar residues" evidence="1">
    <location>
        <begin position="71"/>
        <end position="84"/>
    </location>
</feature>
<dbReference type="Proteomes" id="UP000004926">
    <property type="component" value="Chromosome"/>
</dbReference>
<dbReference type="AlphaFoldDB" id="H5XC24"/>
<sequence>MVWAGLAMLVVALGAVLFAVLSGAFDSDTESGDNGDSRDRDRSGRASHRWPGQLPSGTGSGWPGHVRSLGTIPSTRKSSTTSSAHALPPA</sequence>
<feature type="region of interest" description="Disordered" evidence="1">
    <location>
        <begin position="25"/>
        <end position="90"/>
    </location>
</feature>
<organism evidence="2 3">
    <name type="scientific">Saccharomonospora marina XMU15</name>
    <dbReference type="NCBI Taxonomy" id="882083"/>
    <lineage>
        <taxon>Bacteria</taxon>
        <taxon>Bacillati</taxon>
        <taxon>Actinomycetota</taxon>
        <taxon>Actinomycetes</taxon>
        <taxon>Pseudonocardiales</taxon>
        <taxon>Pseudonocardiaceae</taxon>
        <taxon>Saccharomonospora</taxon>
    </lineage>
</organism>
<proteinExistence type="predicted"/>
<name>H5XC24_9PSEU</name>
<accession>H5XC24</accession>